<dbReference type="SMART" id="SM00850">
    <property type="entry name" value="LytTR"/>
    <property type="match status" value="1"/>
</dbReference>
<dbReference type="InterPro" id="IPR001789">
    <property type="entry name" value="Sig_transdc_resp-reg_receiver"/>
</dbReference>
<evidence type="ECO:0000259" key="3">
    <source>
        <dbReference type="PROSITE" id="PS50930"/>
    </source>
</evidence>
<keyword evidence="4" id="KW-0238">DNA-binding</keyword>
<dbReference type="PROSITE" id="PS50110">
    <property type="entry name" value="RESPONSE_REGULATORY"/>
    <property type="match status" value="1"/>
</dbReference>
<feature type="domain" description="HTH LytTR-type" evidence="3">
    <location>
        <begin position="161"/>
        <end position="253"/>
    </location>
</feature>
<organism evidence="4 5">
    <name type="scientific">Hymenobacter koreensis</name>
    <dbReference type="NCBI Taxonomy" id="1084523"/>
    <lineage>
        <taxon>Bacteria</taxon>
        <taxon>Pseudomonadati</taxon>
        <taxon>Bacteroidota</taxon>
        <taxon>Cytophagia</taxon>
        <taxon>Cytophagales</taxon>
        <taxon>Hymenobacteraceae</taxon>
        <taxon>Hymenobacter</taxon>
    </lineage>
</organism>
<keyword evidence="1" id="KW-0597">Phosphoprotein</keyword>
<evidence type="ECO:0000313" key="4">
    <source>
        <dbReference type="EMBL" id="GAA4380538.1"/>
    </source>
</evidence>
<gene>
    <name evidence="4" type="ORF">GCM10023186_19120</name>
</gene>
<dbReference type="InterPro" id="IPR046947">
    <property type="entry name" value="LytR-like"/>
</dbReference>
<dbReference type="PROSITE" id="PS50930">
    <property type="entry name" value="HTH_LYTTR"/>
    <property type="match status" value="1"/>
</dbReference>
<comment type="caution">
    <text evidence="4">The sequence shown here is derived from an EMBL/GenBank/DDBJ whole genome shotgun (WGS) entry which is preliminary data.</text>
</comment>
<dbReference type="Gene3D" id="3.40.50.2300">
    <property type="match status" value="1"/>
</dbReference>
<dbReference type="Pfam" id="PF04397">
    <property type="entry name" value="LytTR"/>
    <property type="match status" value="1"/>
</dbReference>
<dbReference type="InterPro" id="IPR007492">
    <property type="entry name" value="LytTR_DNA-bd_dom"/>
</dbReference>
<feature type="domain" description="Response regulatory" evidence="2">
    <location>
        <begin position="2"/>
        <end position="113"/>
    </location>
</feature>
<dbReference type="Gene3D" id="2.40.50.1020">
    <property type="entry name" value="LytTr DNA-binding domain"/>
    <property type="match status" value="1"/>
</dbReference>
<protein>
    <submittedName>
        <fullName evidence="4">LytTR family DNA-binding domain-containing protein</fullName>
    </submittedName>
</protein>
<accession>A0ABP8IZ33</accession>
<dbReference type="SMART" id="SM00448">
    <property type="entry name" value="REC"/>
    <property type="match status" value="1"/>
</dbReference>
<keyword evidence="5" id="KW-1185">Reference proteome</keyword>
<dbReference type="SUPFAM" id="SSF52172">
    <property type="entry name" value="CheY-like"/>
    <property type="match status" value="1"/>
</dbReference>
<reference evidence="5" key="1">
    <citation type="journal article" date="2019" name="Int. J. Syst. Evol. Microbiol.">
        <title>The Global Catalogue of Microorganisms (GCM) 10K type strain sequencing project: providing services to taxonomists for standard genome sequencing and annotation.</title>
        <authorList>
            <consortium name="The Broad Institute Genomics Platform"/>
            <consortium name="The Broad Institute Genome Sequencing Center for Infectious Disease"/>
            <person name="Wu L."/>
            <person name="Ma J."/>
        </authorList>
    </citation>
    <scope>NUCLEOTIDE SEQUENCE [LARGE SCALE GENOMIC DNA]</scope>
    <source>
        <strain evidence="5">JCM 17924</strain>
    </source>
</reference>
<name>A0ABP8IZ33_9BACT</name>
<evidence type="ECO:0000259" key="2">
    <source>
        <dbReference type="PROSITE" id="PS50110"/>
    </source>
</evidence>
<dbReference type="PANTHER" id="PTHR37299:SF1">
    <property type="entry name" value="STAGE 0 SPORULATION PROTEIN A HOMOLOG"/>
    <property type="match status" value="1"/>
</dbReference>
<sequence length="253" mass="27670">MTTLIIDDEAPARTIVRQYLADFPQLEILGECADGLSAVEQIQARQPAVIFLDIQMPGLTGFEVLARLPVVPRVVFSTAYDQFALSAFEAGAVDYLLKPYDRARFALTVGRVLNHAAQPDAALQRLLQRLETSRAAQPAAPTPATYPPRLFVPQGPRLVAVPVDTIRWVEAAGDYATLHTTAGQHLSNLGISALQERLDPQRFLRIHRSVLVALDAVRELERDGSGGFYATLEGGRVVRVSRSHADSLRPLLG</sequence>
<evidence type="ECO:0000313" key="5">
    <source>
        <dbReference type="Proteomes" id="UP001500454"/>
    </source>
</evidence>
<dbReference type="PANTHER" id="PTHR37299">
    <property type="entry name" value="TRANSCRIPTIONAL REGULATOR-RELATED"/>
    <property type="match status" value="1"/>
</dbReference>
<dbReference type="Pfam" id="PF00072">
    <property type="entry name" value="Response_reg"/>
    <property type="match status" value="1"/>
</dbReference>
<evidence type="ECO:0000256" key="1">
    <source>
        <dbReference type="PROSITE-ProRule" id="PRU00169"/>
    </source>
</evidence>
<dbReference type="EMBL" id="BAABHA010000004">
    <property type="protein sequence ID" value="GAA4380538.1"/>
    <property type="molecule type" value="Genomic_DNA"/>
</dbReference>
<proteinExistence type="predicted"/>
<feature type="modified residue" description="4-aspartylphosphate" evidence="1">
    <location>
        <position position="53"/>
    </location>
</feature>
<dbReference type="RefSeq" id="WP_345223620.1">
    <property type="nucleotide sequence ID" value="NZ_BAABHA010000004.1"/>
</dbReference>
<dbReference type="Proteomes" id="UP001500454">
    <property type="component" value="Unassembled WGS sequence"/>
</dbReference>
<dbReference type="InterPro" id="IPR011006">
    <property type="entry name" value="CheY-like_superfamily"/>
</dbReference>
<dbReference type="GO" id="GO:0003677">
    <property type="term" value="F:DNA binding"/>
    <property type="evidence" value="ECO:0007669"/>
    <property type="project" value="UniProtKB-KW"/>
</dbReference>